<organism evidence="1 2">
    <name type="scientific">Vaccinium darrowii</name>
    <dbReference type="NCBI Taxonomy" id="229202"/>
    <lineage>
        <taxon>Eukaryota</taxon>
        <taxon>Viridiplantae</taxon>
        <taxon>Streptophyta</taxon>
        <taxon>Embryophyta</taxon>
        <taxon>Tracheophyta</taxon>
        <taxon>Spermatophyta</taxon>
        <taxon>Magnoliopsida</taxon>
        <taxon>eudicotyledons</taxon>
        <taxon>Gunneridae</taxon>
        <taxon>Pentapetalae</taxon>
        <taxon>asterids</taxon>
        <taxon>Ericales</taxon>
        <taxon>Ericaceae</taxon>
        <taxon>Vaccinioideae</taxon>
        <taxon>Vaccinieae</taxon>
        <taxon>Vaccinium</taxon>
    </lineage>
</organism>
<dbReference type="Proteomes" id="UP000828048">
    <property type="component" value="Chromosome 12"/>
</dbReference>
<gene>
    <name evidence="1" type="ORF">Vadar_033176</name>
</gene>
<sequence length="561" mass="61050">MSGSKVLLFGSFTEDETRSFLKSPQKTKKPVEKKELPVVSPNVATELSFGGFCGEAHLQFDSSRGPIGSQPSHVNKGIEGSGIIPSNAPLPAASGRSKENGVVKNLAHNHPVSNGNGELRSEDSVDMTPLHLSDERGPPNQSPLSKLEALDGGFSREVNSNGSNDTYLSATLPFEEVTNKASNGPVALRDFLPRGLINSGNLCFLNATLQALLSCSPFVQLLQGLKSRNIPKVGYPTLAAFAEFIADFDLPGDASLNRRDISVIETGRPLRPTMFEGVLLNFTPDVPNSISGRPRQEDAQEFLSFVMHQMHDELLKLEGQVPSSNGGKSSMVSSAEDDEWETVGPKNKSAITRTQNFVPSELSSIFGGQLRSVVRAKGNKASATVQPFLLLHLEISHEAVRNIEDALRLFSASETLEEYRTSTVGKAGVVSARKSLNIQTLPKIMILHLMRFSYGSHGSTKLHKPVRFPLDLVLGRELLVSPSTEGRRYELVSTITHHGREASKGHYTADARYPNGQRTFSSTSKHKDYASLEMLSNLLRSRRSGHSVGEANGRCMENTFS</sequence>
<evidence type="ECO:0000313" key="2">
    <source>
        <dbReference type="Proteomes" id="UP000828048"/>
    </source>
</evidence>
<protein>
    <submittedName>
        <fullName evidence="1">Uncharacterized protein</fullName>
    </submittedName>
</protein>
<dbReference type="EMBL" id="CM037162">
    <property type="protein sequence ID" value="KAH7864732.1"/>
    <property type="molecule type" value="Genomic_DNA"/>
</dbReference>
<proteinExistence type="predicted"/>
<name>A0ACB7ZI29_9ERIC</name>
<reference evidence="1 2" key="1">
    <citation type="journal article" date="2021" name="Hortic Res">
        <title>High-quality reference genome and annotation aids understanding of berry development for evergreen blueberry (Vaccinium darrowii).</title>
        <authorList>
            <person name="Yu J."/>
            <person name="Hulse-Kemp A.M."/>
            <person name="Babiker E."/>
            <person name="Staton M."/>
        </authorList>
    </citation>
    <scope>NUCLEOTIDE SEQUENCE [LARGE SCALE GENOMIC DNA]</scope>
    <source>
        <strain evidence="2">cv. NJ 8807/NJ 8810</strain>
        <tissue evidence="1">Young leaf</tissue>
    </source>
</reference>
<comment type="caution">
    <text evidence="1">The sequence shown here is derived from an EMBL/GenBank/DDBJ whole genome shotgun (WGS) entry which is preliminary data.</text>
</comment>
<accession>A0ACB7ZI29</accession>
<keyword evidence="2" id="KW-1185">Reference proteome</keyword>
<evidence type="ECO:0000313" key="1">
    <source>
        <dbReference type="EMBL" id="KAH7864732.1"/>
    </source>
</evidence>